<feature type="non-terminal residue" evidence="1">
    <location>
        <position position="113"/>
    </location>
</feature>
<name>A0AAD6UTF1_9AGAR</name>
<organism evidence="1 2">
    <name type="scientific">Mycena pura</name>
    <dbReference type="NCBI Taxonomy" id="153505"/>
    <lineage>
        <taxon>Eukaryota</taxon>
        <taxon>Fungi</taxon>
        <taxon>Dikarya</taxon>
        <taxon>Basidiomycota</taxon>
        <taxon>Agaricomycotina</taxon>
        <taxon>Agaricomycetes</taxon>
        <taxon>Agaricomycetidae</taxon>
        <taxon>Agaricales</taxon>
        <taxon>Marasmiineae</taxon>
        <taxon>Mycenaceae</taxon>
        <taxon>Mycena</taxon>
    </lineage>
</organism>
<dbReference type="EMBL" id="JARJCW010000120">
    <property type="protein sequence ID" value="KAJ7192434.1"/>
    <property type="molecule type" value="Genomic_DNA"/>
</dbReference>
<evidence type="ECO:0000313" key="2">
    <source>
        <dbReference type="Proteomes" id="UP001219525"/>
    </source>
</evidence>
<dbReference type="AlphaFoldDB" id="A0AAD6UTF1"/>
<accession>A0AAD6UTF1</accession>
<dbReference type="Proteomes" id="UP001219525">
    <property type="component" value="Unassembled WGS sequence"/>
</dbReference>
<feature type="non-terminal residue" evidence="1">
    <location>
        <position position="1"/>
    </location>
</feature>
<gene>
    <name evidence="1" type="ORF">GGX14DRAFT_316640</name>
</gene>
<keyword evidence="2" id="KW-1185">Reference proteome</keyword>
<sequence>TSALGHVQELTDHVCIELGVDIGNKHHTKVRQDKDVGILKHLCTGKIFDFTADTRSEDAVIDLYHGGLQRLAGTHGGHAKHLRRHYLRFRVQHENDMPPTSEAWSPEEQELHD</sequence>
<protein>
    <submittedName>
        <fullName evidence="1">Uncharacterized protein</fullName>
    </submittedName>
</protein>
<proteinExistence type="predicted"/>
<reference evidence="1" key="1">
    <citation type="submission" date="2023-03" db="EMBL/GenBank/DDBJ databases">
        <title>Massive genome expansion in bonnet fungi (Mycena s.s.) driven by repeated elements and novel gene families across ecological guilds.</title>
        <authorList>
            <consortium name="Lawrence Berkeley National Laboratory"/>
            <person name="Harder C.B."/>
            <person name="Miyauchi S."/>
            <person name="Viragh M."/>
            <person name="Kuo A."/>
            <person name="Thoen E."/>
            <person name="Andreopoulos B."/>
            <person name="Lu D."/>
            <person name="Skrede I."/>
            <person name="Drula E."/>
            <person name="Henrissat B."/>
            <person name="Morin E."/>
            <person name="Kohler A."/>
            <person name="Barry K."/>
            <person name="LaButti K."/>
            <person name="Morin E."/>
            <person name="Salamov A."/>
            <person name="Lipzen A."/>
            <person name="Mereny Z."/>
            <person name="Hegedus B."/>
            <person name="Baldrian P."/>
            <person name="Stursova M."/>
            <person name="Weitz H."/>
            <person name="Taylor A."/>
            <person name="Grigoriev I.V."/>
            <person name="Nagy L.G."/>
            <person name="Martin F."/>
            <person name="Kauserud H."/>
        </authorList>
    </citation>
    <scope>NUCLEOTIDE SEQUENCE</scope>
    <source>
        <strain evidence="1">9144</strain>
    </source>
</reference>
<comment type="caution">
    <text evidence="1">The sequence shown here is derived from an EMBL/GenBank/DDBJ whole genome shotgun (WGS) entry which is preliminary data.</text>
</comment>
<evidence type="ECO:0000313" key="1">
    <source>
        <dbReference type="EMBL" id="KAJ7192434.1"/>
    </source>
</evidence>